<dbReference type="EMBL" id="GGEC01012030">
    <property type="protein sequence ID" value="MBW92513.1"/>
    <property type="molecule type" value="Transcribed_RNA"/>
</dbReference>
<sequence>MGFLLLFLGLFLSGKIILPPQILCSSYKLCFCRIQNYSEHVIFTQPALAFDVFMEKRNRESSASKNKKAKKTNLSCCEQLL</sequence>
<organism evidence="3">
    <name type="scientific">Rhizophora mucronata</name>
    <name type="common">Asiatic mangrove</name>
    <dbReference type="NCBI Taxonomy" id="61149"/>
    <lineage>
        <taxon>Eukaryota</taxon>
        <taxon>Viridiplantae</taxon>
        <taxon>Streptophyta</taxon>
        <taxon>Embryophyta</taxon>
        <taxon>Tracheophyta</taxon>
        <taxon>Spermatophyta</taxon>
        <taxon>Magnoliopsida</taxon>
        <taxon>eudicotyledons</taxon>
        <taxon>Gunneridae</taxon>
        <taxon>Pentapetalae</taxon>
        <taxon>rosids</taxon>
        <taxon>fabids</taxon>
        <taxon>Malpighiales</taxon>
        <taxon>Rhizophoraceae</taxon>
        <taxon>Rhizophora</taxon>
    </lineage>
</organism>
<reference evidence="3" key="1">
    <citation type="submission" date="2018-02" db="EMBL/GenBank/DDBJ databases">
        <title>Rhizophora mucronata_Transcriptome.</title>
        <authorList>
            <person name="Meera S.P."/>
            <person name="Sreeshan A."/>
            <person name="Augustine A."/>
        </authorList>
    </citation>
    <scope>NUCLEOTIDE SEQUENCE</scope>
    <source>
        <tissue evidence="3">Leaf</tissue>
    </source>
</reference>
<accession>A0A2P2JGB2</accession>
<protein>
    <recommendedName>
        <fullName evidence="4">Secreted protein</fullName>
    </recommendedName>
</protein>
<evidence type="ECO:0000256" key="2">
    <source>
        <dbReference type="SAM" id="SignalP"/>
    </source>
</evidence>
<evidence type="ECO:0008006" key="4">
    <source>
        <dbReference type="Google" id="ProtNLM"/>
    </source>
</evidence>
<feature type="signal peptide" evidence="2">
    <location>
        <begin position="1"/>
        <end position="24"/>
    </location>
</feature>
<dbReference type="AlphaFoldDB" id="A0A2P2JGB2"/>
<feature type="compositionally biased region" description="Polar residues" evidence="1">
    <location>
        <begin position="72"/>
        <end position="81"/>
    </location>
</feature>
<proteinExistence type="predicted"/>
<feature type="region of interest" description="Disordered" evidence="1">
    <location>
        <begin position="59"/>
        <end position="81"/>
    </location>
</feature>
<feature type="chain" id="PRO_5015166536" description="Secreted protein" evidence="2">
    <location>
        <begin position="25"/>
        <end position="81"/>
    </location>
</feature>
<evidence type="ECO:0000256" key="1">
    <source>
        <dbReference type="SAM" id="MobiDB-lite"/>
    </source>
</evidence>
<name>A0A2P2JGB2_RHIMU</name>
<evidence type="ECO:0000313" key="3">
    <source>
        <dbReference type="EMBL" id="MBW92513.1"/>
    </source>
</evidence>
<keyword evidence="2" id="KW-0732">Signal</keyword>